<accession>A0ACC2S5K3</accession>
<protein>
    <submittedName>
        <fullName evidence="1">Uncharacterized protein</fullName>
    </submittedName>
</protein>
<dbReference type="Proteomes" id="UP001165960">
    <property type="component" value="Unassembled WGS sequence"/>
</dbReference>
<reference evidence="1" key="1">
    <citation type="submission" date="2022-04" db="EMBL/GenBank/DDBJ databases">
        <title>Genome of the entomopathogenic fungus Entomophthora muscae.</title>
        <authorList>
            <person name="Elya C."/>
            <person name="Lovett B.R."/>
            <person name="Lee E."/>
            <person name="Macias A.M."/>
            <person name="Hajek A.E."/>
            <person name="De Bivort B.L."/>
            <person name="Kasson M.T."/>
            <person name="De Fine Licht H.H."/>
            <person name="Stajich J.E."/>
        </authorList>
    </citation>
    <scope>NUCLEOTIDE SEQUENCE</scope>
    <source>
        <strain evidence="1">Berkeley</strain>
    </source>
</reference>
<sequence>MVRNSIAIGISLVMMLGSASAAPVKAASSPKGLSRPHESSKAPRVVFVRRAVDTDRILTDVDGEPNTVIVHRDTMPLLTLLEKAIPF</sequence>
<evidence type="ECO:0000313" key="1">
    <source>
        <dbReference type="EMBL" id="KAJ9057600.1"/>
    </source>
</evidence>
<keyword evidence="2" id="KW-1185">Reference proteome</keyword>
<gene>
    <name evidence="1" type="ORF">DSO57_1021013</name>
</gene>
<comment type="caution">
    <text evidence="1">The sequence shown here is derived from an EMBL/GenBank/DDBJ whole genome shotgun (WGS) entry which is preliminary data.</text>
</comment>
<organism evidence="1 2">
    <name type="scientific">Entomophthora muscae</name>
    <dbReference type="NCBI Taxonomy" id="34485"/>
    <lineage>
        <taxon>Eukaryota</taxon>
        <taxon>Fungi</taxon>
        <taxon>Fungi incertae sedis</taxon>
        <taxon>Zoopagomycota</taxon>
        <taxon>Entomophthoromycotina</taxon>
        <taxon>Entomophthoromycetes</taxon>
        <taxon>Entomophthorales</taxon>
        <taxon>Entomophthoraceae</taxon>
        <taxon>Entomophthora</taxon>
    </lineage>
</organism>
<dbReference type="EMBL" id="QTSX02005780">
    <property type="protein sequence ID" value="KAJ9057600.1"/>
    <property type="molecule type" value="Genomic_DNA"/>
</dbReference>
<name>A0ACC2S5K3_9FUNG</name>
<proteinExistence type="predicted"/>
<evidence type="ECO:0000313" key="2">
    <source>
        <dbReference type="Proteomes" id="UP001165960"/>
    </source>
</evidence>